<dbReference type="InterPro" id="IPR052099">
    <property type="entry name" value="Regulatory_TF_Diverse"/>
</dbReference>
<evidence type="ECO:0000256" key="3">
    <source>
        <dbReference type="ARBA" id="ARBA00023163"/>
    </source>
</evidence>
<feature type="domain" description="BHLH" evidence="7">
    <location>
        <begin position="158"/>
        <end position="232"/>
    </location>
</feature>
<dbReference type="GO" id="GO:0045944">
    <property type="term" value="P:positive regulation of transcription by RNA polymerase II"/>
    <property type="evidence" value="ECO:0007669"/>
    <property type="project" value="InterPro"/>
</dbReference>
<dbReference type="InParanoid" id="A0A2J6SYB8"/>
<dbReference type="CDD" id="cd11399">
    <property type="entry name" value="bHLHzip_scHMS1_like"/>
    <property type="match status" value="1"/>
</dbReference>
<evidence type="ECO:0000256" key="4">
    <source>
        <dbReference type="ARBA" id="ARBA00023242"/>
    </source>
</evidence>
<dbReference type="InterPro" id="IPR011598">
    <property type="entry name" value="bHLH_dom"/>
</dbReference>
<feature type="compositionally biased region" description="Acidic residues" evidence="6">
    <location>
        <begin position="144"/>
        <end position="154"/>
    </location>
</feature>
<name>A0A2J6SYB8_9HELO</name>
<evidence type="ECO:0000256" key="5">
    <source>
        <dbReference type="SAM" id="Coils"/>
    </source>
</evidence>
<feature type="region of interest" description="Disordered" evidence="6">
    <location>
        <begin position="111"/>
        <end position="166"/>
    </location>
</feature>
<feature type="compositionally biased region" description="Low complexity" evidence="6">
    <location>
        <begin position="118"/>
        <end position="129"/>
    </location>
</feature>
<keyword evidence="2" id="KW-0805">Transcription regulation</keyword>
<dbReference type="PANTHER" id="PTHR47336">
    <property type="entry name" value="TRANSCRIPTION FACTOR HMS1-RELATED"/>
    <property type="match status" value="1"/>
</dbReference>
<evidence type="ECO:0000313" key="9">
    <source>
        <dbReference type="Proteomes" id="UP000235371"/>
    </source>
</evidence>
<dbReference type="STRING" id="1095630.A0A2J6SYB8"/>
<evidence type="ECO:0000256" key="1">
    <source>
        <dbReference type="ARBA" id="ARBA00004123"/>
    </source>
</evidence>
<dbReference type="AlphaFoldDB" id="A0A2J6SYB8"/>
<dbReference type="Pfam" id="PF09427">
    <property type="entry name" value="DUF2014"/>
    <property type="match status" value="1"/>
</dbReference>
<organism evidence="8 9">
    <name type="scientific">Hyaloscypha bicolor E</name>
    <dbReference type="NCBI Taxonomy" id="1095630"/>
    <lineage>
        <taxon>Eukaryota</taxon>
        <taxon>Fungi</taxon>
        <taxon>Dikarya</taxon>
        <taxon>Ascomycota</taxon>
        <taxon>Pezizomycotina</taxon>
        <taxon>Leotiomycetes</taxon>
        <taxon>Helotiales</taxon>
        <taxon>Hyaloscyphaceae</taxon>
        <taxon>Hyaloscypha</taxon>
        <taxon>Hyaloscypha bicolor</taxon>
    </lineage>
</organism>
<reference evidence="8 9" key="1">
    <citation type="submission" date="2016-04" db="EMBL/GenBank/DDBJ databases">
        <title>A degradative enzymes factory behind the ericoid mycorrhizal symbiosis.</title>
        <authorList>
            <consortium name="DOE Joint Genome Institute"/>
            <person name="Martino E."/>
            <person name="Morin E."/>
            <person name="Grelet G."/>
            <person name="Kuo A."/>
            <person name="Kohler A."/>
            <person name="Daghino S."/>
            <person name="Barry K."/>
            <person name="Choi C."/>
            <person name="Cichocki N."/>
            <person name="Clum A."/>
            <person name="Copeland A."/>
            <person name="Hainaut M."/>
            <person name="Haridas S."/>
            <person name="Labutti K."/>
            <person name="Lindquist E."/>
            <person name="Lipzen A."/>
            <person name="Khouja H.-R."/>
            <person name="Murat C."/>
            <person name="Ohm R."/>
            <person name="Olson A."/>
            <person name="Spatafora J."/>
            <person name="Veneault-Fourrey C."/>
            <person name="Henrissat B."/>
            <person name="Grigoriev I."/>
            <person name="Martin F."/>
            <person name="Perotto S."/>
        </authorList>
    </citation>
    <scope>NUCLEOTIDE SEQUENCE [LARGE SCALE GENOMIC DNA]</scope>
    <source>
        <strain evidence="8 9">E</strain>
    </source>
</reference>
<dbReference type="PANTHER" id="PTHR47336:SF2">
    <property type="entry name" value="TRANSCRIPTION FACTOR HMS1-RELATED"/>
    <property type="match status" value="1"/>
</dbReference>
<dbReference type="Pfam" id="PF00010">
    <property type="entry name" value="HLH"/>
    <property type="match status" value="1"/>
</dbReference>
<dbReference type="Proteomes" id="UP000235371">
    <property type="component" value="Unassembled WGS sequence"/>
</dbReference>
<gene>
    <name evidence="8" type="ORF">K444DRAFT_616829</name>
</gene>
<accession>A0A2J6SYB8</accession>
<protein>
    <recommendedName>
        <fullName evidence="7">BHLH domain-containing protein</fullName>
    </recommendedName>
</protein>
<comment type="subcellular location">
    <subcellularLocation>
        <location evidence="1">Nucleus</location>
    </subcellularLocation>
</comment>
<keyword evidence="3" id="KW-0804">Transcription</keyword>
<evidence type="ECO:0000256" key="2">
    <source>
        <dbReference type="ARBA" id="ARBA00023015"/>
    </source>
</evidence>
<dbReference type="SMART" id="SM00353">
    <property type="entry name" value="HLH"/>
    <property type="match status" value="1"/>
</dbReference>
<dbReference type="OrthoDB" id="2133190at2759"/>
<dbReference type="FunFam" id="4.10.280.10:FF:000116">
    <property type="entry name" value="Putative HLH transcription factor"/>
    <property type="match status" value="1"/>
</dbReference>
<keyword evidence="5" id="KW-0175">Coiled coil</keyword>
<dbReference type="GO" id="GO:0046983">
    <property type="term" value="F:protein dimerization activity"/>
    <property type="evidence" value="ECO:0007669"/>
    <property type="project" value="InterPro"/>
</dbReference>
<proteinExistence type="predicted"/>
<sequence length="898" mass="98843">MDSKDDTFDQSALPNTFDDFSFDPLFNDAGAAYPDNLAALEEDPVFPASWEESPPYEGNLYSTPLSWEPPEPKVDPLPVSTAPYTMTMNTLTPAQQEKLRNIAMPQHLQYRTHHSPNSTASTKSHSISSPDNHERSRKRKSSAEADEEEEDDDSNPPVKKTAHNMIEKRYRTNLNDKIAALRDSVPSLRIMTKSARGEDTITDREELQGLTPAHKLNKATVLSKATEYINHLEKRNKRLQEQNAEQKARLAAFETLFRSGSMGFNPAPPMANSFQYPSDYATPGPSPSSIDPQGMIPVPDDIRRLHGVTNQQTYPVPQEQYQQGRPVGPNGWNNGGYFGKLMVGSLAGLMIMEGFTESEQEKDSPATRGLFAVPVQLLKTLSSAFHSSLKINVLGYHLPAAHALGYLKFFLVLGSLLYVFLPSIFESKPKPKDGKTQSSSIVAAPSLASSISVRRQAWLTAIQTVWVPRHNFFLEAAALCLKMMKLSMRNVIGTQGYTYVTGITPQQEAARVKAWSIALDAQLAGGDVEVSKSRLTLTLLASGTLPDTPARLMLKSLHIRVLLWEIGNSGFNGFFLFQEIAAKMARWKWNEAKQLQRLIAHTKIKQEDELPEYLLALLEQDCDDVLADSIGQRAYNLAWNLPTTQNSNGSSEGMDEVVDDFAIRSPLDAVAAWYSSLILQRALAKSVQSKEEDLAAQQAIIDDIALSIKTAPIGSGAQIRALVARAVLVKEKRGASIAEALQTLGPLEKPGSKNATTSLINASTSMASLPDIKMSIRCAMAIAHLERFTPPMIPEAAPKIISTIHPINLTLLGFTAAFELMEKINDHDIVAEKCTLALERLAGRLRIWIGGKGCERSGLDKEVKREMVERCLAITKRIVGLEDAGYGSMADEDNSEGC</sequence>
<dbReference type="Gene3D" id="4.10.280.10">
    <property type="entry name" value="Helix-loop-helix DNA-binding domain"/>
    <property type="match status" value="1"/>
</dbReference>
<dbReference type="InterPro" id="IPR019006">
    <property type="entry name" value="Sre1_C"/>
</dbReference>
<dbReference type="InterPro" id="IPR036638">
    <property type="entry name" value="HLH_DNA-bd_sf"/>
</dbReference>
<dbReference type="GO" id="GO:0032933">
    <property type="term" value="P:SREBP signaling pathway"/>
    <property type="evidence" value="ECO:0007669"/>
    <property type="project" value="InterPro"/>
</dbReference>
<dbReference type="SUPFAM" id="SSF47459">
    <property type="entry name" value="HLH, helix-loop-helix DNA-binding domain"/>
    <property type="match status" value="1"/>
</dbReference>
<dbReference type="GO" id="GO:0003690">
    <property type="term" value="F:double-stranded DNA binding"/>
    <property type="evidence" value="ECO:0007669"/>
    <property type="project" value="UniProtKB-ARBA"/>
</dbReference>
<evidence type="ECO:0000259" key="7">
    <source>
        <dbReference type="PROSITE" id="PS50888"/>
    </source>
</evidence>
<dbReference type="EMBL" id="KZ613854">
    <property type="protein sequence ID" value="PMD55765.1"/>
    <property type="molecule type" value="Genomic_DNA"/>
</dbReference>
<feature type="coiled-coil region" evidence="5">
    <location>
        <begin position="222"/>
        <end position="256"/>
    </location>
</feature>
<dbReference type="RefSeq" id="XP_024732669.1">
    <property type="nucleotide sequence ID" value="XM_024880999.1"/>
</dbReference>
<evidence type="ECO:0000256" key="6">
    <source>
        <dbReference type="SAM" id="MobiDB-lite"/>
    </source>
</evidence>
<dbReference type="GO" id="GO:0005634">
    <property type="term" value="C:nucleus"/>
    <property type="evidence" value="ECO:0007669"/>
    <property type="project" value="UniProtKB-SubCell"/>
</dbReference>
<evidence type="ECO:0000313" key="8">
    <source>
        <dbReference type="EMBL" id="PMD55765.1"/>
    </source>
</evidence>
<dbReference type="GO" id="GO:0016020">
    <property type="term" value="C:membrane"/>
    <property type="evidence" value="ECO:0007669"/>
    <property type="project" value="UniProtKB-ARBA"/>
</dbReference>
<dbReference type="PROSITE" id="PS50888">
    <property type="entry name" value="BHLH"/>
    <property type="match status" value="1"/>
</dbReference>
<dbReference type="GeneID" id="36589076"/>
<keyword evidence="4" id="KW-0539">Nucleus</keyword>
<keyword evidence="9" id="KW-1185">Reference proteome</keyword>